<reference evidence="1" key="1">
    <citation type="submission" date="2018-02" db="EMBL/GenBank/DDBJ databases">
        <authorList>
            <person name="Cohen D.B."/>
            <person name="Kent A.D."/>
        </authorList>
    </citation>
    <scope>NUCLEOTIDE SEQUENCE</scope>
</reference>
<protein>
    <submittedName>
        <fullName evidence="1">Uncharacterized protein</fullName>
    </submittedName>
</protein>
<dbReference type="EMBL" id="OIVN01004746">
    <property type="protein sequence ID" value="SPD19040.1"/>
    <property type="molecule type" value="Genomic_DNA"/>
</dbReference>
<name>A0A2N9I4T9_FAGSY</name>
<sequence length="190" mass="21044">MTYMIRIGGMNKASNGNGENSPNGDRLSDRTESFHIINAGLLMKSFGDEASFISFSRAICLSFDTKDPFATHEIHVGFWWNTFPCAIVKESSEFGIHGSTPSWMFGGSGVGCWLYRGLIGGSKKCFWKSGGRRKSIDEICGRKKSFIPIFLRERGRGKKGEASFYNVAVFSFHRAILVMGVRTEGVDDDG</sequence>
<evidence type="ECO:0000313" key="1">
    <source>
        <dbReference type="EMBL" id="SPD19040.1"/>
    </source>
</evidence>
<accession>A0A2N9I4T9</accession>
<gene>
    <name evidence="1" type="ORF">FSB_LOCUS46922</name>
</gene>
<proteinExistence type="predicted"/>
<dbReference type="AlphaFoldDB" id="A0A2N9I4T9"/>
<organism evidence="1">
    <name type="scientific">Fagus sylvatica</name>
    <name type="common">Beechnut</name>
    <dbReference type="NCBI Taxonomy" id="28930"/>
    <lineage>
        <taxon>Eukaryota</taxon>
        <taxon>Viridiplantae</taxon>
        <taxon>Streptophyta</taxon>
        <taxon>Embryophyta</taxon>
        <taxon>Tracheophyta</taxon>
        <taxon>Spermatophyta</taxon>
        <taxon>Magnoliopsida</taxon>
        <taxon>eudicotyledons</taxon>
        <taxon>Gunneridae</taxon>
        <taxon>Pentapetalae</taxon>
        <taxon>rosids</taxon>
        <taxon>fabids</taxon>
        <taxon>Fagales</taxon>
        <taxon>Fagaceae</taxon>
        <taxon>Fagus</taxon>
    </lineage>
</organism>